<proteinExistence type="inferred from homology"/>
<gene>
    <name evidence="12" type="ORF">HNR40_001705</name>
</gene>
<comment type="similarity">
    <text evidence="1 11">Belongs to the thymidine kinase family.</text>
</comment>
<evidence type="ECO:0000256" key="7">
    <source>
        <dbReference type="ARBA" id="ARBA00022840"/>
    </source>
</evidence>
<evidence type="ECO:0000256" key="3">
    <source>
        <dbReference type="ARBA" id="ARBA00022634"/>
    </source>
</evidence>
<dbReference type="GO" id="GO:0005524">
    <property type="term" value="F:ATP binding"/>
    <property type="evidence" value="ECO:0007669"/>
    <property type="project" value="UniProtKB-KW"/>
</dbReference>
<dbReference type="EC" id="2.7.1.21" evidence="2 10"/>
<dbReference type="GO" id="GO:0071897">
    <property type="term" value="P:DNA biosynthetic process"/>
    <property type="evidence" value="ECO:0007669"/>
    <property type="project" value="UniProtKB-KW"/>
</dbReference>
<evidence type="ECO:0000256" key="5">
    <source>
        <dbReference type="ARBA" id="ARBA00022741"/>
    </source>
</evidence>
<keyword evidence="4 10" id="KW-0808">Transferase</keyword>
<reference evidence="12 13" key="1">
    <citation type="submission" date="2020-08" db="EMBL/GenBank/DDBJ databases">
        <title>Genomic Encyclopedia of Type Strains, Phase IV (KMG-IV): sequencing the most valuable type-strain genomes for metagenomic binning, comparative biology and taxonomic classification.</title>
        <authorList>
            <person name="Goeker M."/>
        </authorList>
    </citation>
    <scope>NUCLEOTIDE SEQUENCE [LARGE SCALE GENOMIC DNA]</scope>
    <source>
        <strain evidence="12 13">DSM 45385</strain>
    </source>
</reference>
<dbReference type="Proteomes" id="UP000568380">
    <property type="component" value="Unassembled WGS sequence"/>
</dbReference>
<dbReference type="RefSeq" id="WP_221340172.1">
    <property type="nucleotide sequence ID" value="NZ_JACHIN010000002.1"/>
</dbReference>
<dbReference type="Pfam" id="PF00265">
    <property type="entry name" value="TK"/>
    <property type="match status" value="1"/>
</dbReference>
<sequence length="185" mass="19960">MRQGRVEVIAGPMFAGKSEELLRRVRRAVIAGRRVEVFTHRLDVRRGADRVSSHAGADHPARSAATAAEIESMADPAADLVAVDEAQFFGPDLAEAADRLAVRGAVVVVAGLDVTFDRRPFEPLPSLMALAERVTKLTSICLVCGNDAIFHERVSHAGGSATDVVAEHVGGEDKYQARCRVHVRR</sequence>
<keyword evidence="3 10" id="KW-0237">DNA synthesis</keyword>
<accession>A0A7W8EEE9</accession>
<evidence type="ECO:0000256" key="2">
    <source>
        <dbReference type="ARBA" id="ARBA00012118"/>
    </source>
</evidence>
<dbReference type="PANTHER" id="PTHR11441:SF0">
    <property type="entry name" value="THYMIDINE KINASE, CYTOSOLIC"/>
    <property type="match status" value="1"/>
</dbReference>
<comment type="catalytic activity">
    <reaction evidence="10">
        <text>thymidine + ATP = dTMP + ADP + H(+)</text>
        <dbReference type="Rhea" id="RHEA:19129"/>
        <dbReference type="ChEBI" id="CHEBI:15378"/>
        <dbReference type="ChEBI" id="CHEBI:17748"/>
        <dbReference type="ChEBI" id="CHEBI:30616"/>
        <dbReference type="ChEBI" id="CHEBI:63528"/>
        <dbReference type="ChEBI" id="CHEBI:456216"/>
        <dbReference type="EC" id="2.7.1.21"/>
    </reaction>
</comment>
<dbReference type="PANTHER" id="PTHR11441">
    <property type="entry name" value="THYMIDINE KINASE"/>
    <property type="match status" value="1"/>
</dbReference>
<feature type="active site" description="Proton acceptor" evidence="8">
    <location>
        <position position="85"/>
    </location>
</feature>
<name>A0A7W8EEE9_9ACTN</name>
<dbReference type="InterPro" id="IPR001267">
    <property type="entry name" value="Thymidine_kinase"/>
</dbReference>
<protein>
    <recommendedName>
        <fullName evidence="2 10">Thymidine kinase</fullName>
        <ecNumber evidence="2 10">2.7.1.21</ecNumber>
    </recommendedName>
</protein>
<dbReference type="SUPFAM" id="SSF57716">
    <property type="entry name" value="Glucocorticoid receptor-like (DNA-binding domain)"/>
    <property type="match status" value="1"/>
</dbReference>
<keyword evidence="5 10" id="KW-0547">Nucleotide-binding</keyword>
<keyword evidence="6 10" id="KW-0418">Kinase</keyword>
<dbReference type="Gene3D" id="3.30.60.20">
    <property type="match status" value="1"/>
</dbReference>
<keyword evidence="7 10" id="KW-0067">ATP-binding</keyword>
<evidence type="ECO:0000256" key="9">
    <source>
        <dbReference type="PIRSR" id="PIRSR035805-2"/>
    </source>
</evidence>
<dbReference type="EMBL" id="JACHIN010000002">
    <property type="protein sequence ID" value="MBB5076241.1"/>
    <property type="molecule type" value="Genomic_DNA"/>
</dbReference>
<feature type="binding site" evidence="9">
    <location>
        <position position="175"/>
    </location>
    <ligand>
        <name>substrate</name>
    </ligand>
</feature>
<keyword evidence="13" id="KW-1185">Reference proteome</keyword>
<organism evidence="12 13">
    <name type="scientific">Nonomuraea endophytica</name>
    <dbReference type="NCBI Taxonomy" id="714136"/>
    <lineage>
        <taxon>Bacteria</taxon>
        <taxon>Bacillati</taxon>
        <taxon>Actinomycetota</taxon>
        <taxon>Actinomycetes</taxon>
        <taxon>Streptosporangiales</taxon>
        <taxon>Streptosporangiaceae</taxon>
        <taxon>Nonomuraea</taxon>
    </lineage>
</organism>
<evidence type="ECO:0000256" key="10">
    <source>
        <dbReference type="RuleBase" id="RU000544"/>
    </source>
</evidence>
<evidence type="ECO:0000256" key="1">
    <source>
        <dbReference type="ARBA" id="ARBA00007587"/>
    </source>
</evidence>
<dbReference type="InterPro" id="IPR027417">
    <property type="entry name" value="P-loop_NTPase"/>
</dbReference>
<dbReference type="GO" id="GO:0046104">
    <property type="term" value="P:thymidine metabolic process"/>
    <property type="evidence" value="ECO:0007669"/>
    <property type="project" value="TreeGrafter"/>
</dbReference>
<evidence type="ECO:0000256" key="8">
    <source>
        <dbReference type="PIRSR" id="PIRSR035805-1"/>
    </source>
</evidence>
<evidence type="ECO:0000256" key="6">
    <source>
        <dbReference type="ARBA" id="ARBA00022777"/>
    </source>
</evidence>
<evidence type="ECO:0000256" key="11">
    <source>
        <dbReference type="RuleBase" id="RU004165"/>
    </source>
</evidence>
<dbReference type="AlphaFoldDB" id="A0A7W8EEE9"/>
<dbReference type="NCBIfam" id="NF003296">
    <property type="entry name" value="PRK04296.1-1"/>
    <property type="match status" value="1"/>
</dbReference>
<dbReference type="PIRSF" id="PIRSF035805">
    <property type="entry name" value="TK_cell"/>
    <property type="match status" value="1"/>
</dbReference>
<comment type="caution">
    <text evidence="12">The sequence shown here is derived from an EMBL/GenBank/DDBJ whole genome shotgun (WGS) entry which is preliminary data.</text>
</comment>
<dbReference type="Gene3D" id="3.40.50.300">
    <property type="entry name" value="P-loop containing nucleotide triphosphate hydrolases"/>
    <property type="match status" value="1"/>
</dbReference>
<evidence type="ECO:0000313" key="12">
    <source>
        <dbReference type="EMBL" id="MBB5076241.1"/>
    </source>
</evidence>
<evidence type="ECO:0000256" key="4">
    <source>
        <dbReference type="ARBA" id="ARBA00022679"/>
    </source>
</evidence>
<evidence type="ECO:0000313" key="13">
    <source>
        <dbReference type="Proteomes" id="UP000568380"/>
    </source>
</evidence>
<dbReference type="SUPFAM" id="SSF52540">
    <property type="entry name" value="P-loop containing nucleoside triphosphate hydrolases"/>
    <property type="match status" value="1"/>
</dbReference>
<dbReference type="GO" id="GO:0004797">
    <property type="term" value="F:thymidine kinase activity"/>
    <property type="evidence" value="ECO:0007669"/>
    <property type="project" value="UniProtKB-EC"/>
</dbReference>